<sequence>MCGACGGTQALGDWARPLTAEVAARSAVATAVTRLAGRRAGRIAVRPGGWSVLGVTGALAVCDTLTELVARVRADTGRPAGSEAATGPDAASGRLTLPGPDHRRGVVVALIPDRTADTEGPAGTPLRTGPTEAPTAVTPTPGTADTWTVGTEAEARAALKALADGPHATRHYLAGLTGVTAPWGAPAVPLCSRSAPDSAADLVVWVEWARQEGRFDDAALTVRVPLTADAGLDVEVRAGWVVRAVPCRAIPRRAVTSRR</sequence>
<protein>
    <submittedName>
        <fullName evidence="2">Uncharacterized protein</fullName>
    </submittedName>
</protein>
<proteinExistence type="predicted"/>
<dbReference type="AlphaFoldDB" id="A0A5N8WT62"/>
<dbReference type="EMBL" id="VMNX01000036">
    <property type="protein sequence ID" value="MPY49425.1"/>
    <property type="molecule type" value="Genomic_DNA"/>
</dbReference>
<dbReference type="Proteomes" id="UP000373149">
    <property type="component" value="Unassembled WGS sequence"/>
</dbReference>
<feature type="region of interest" description="Disordered" evidence="1">
    <location>
        <begin position="114"/>
        <end position="145"/>
    </location>
</feature>
<comment type="caution">
    <text evidence="2">The sequence shown here is derived from an EMBL/GenBank/DDBJ whole genome shotgun (WGS) entry which is preliminary data.</text>
</comment>
<feature type="compositionally biased region" description="Low complexity" evidence="1">
    <location>
        <begin position="128"/>
        <end position="145"/>
    </location>
</feature>
<name>A0A5N8WT62_9ACTN</name>
<dbReference type="RefSeq" id="WP_152862177.1">
    <property type="nucleotide sequence ID" value="NZ_VMNX01000036.1"/>
</dbReference>
<evidence type="ECO:0000313" key="3">
    <source>
        <dbReference type="Proteomes" id="UP000373149"/>
    </source>
</evidence>
<organism evidence="2 3">
    <name type="scientific">Streptomyces acidicola</name>
    <dbReference type="NCBI Taxonomy" id="2596892"/>
    <lineage>
        <taxon>Bacteria</taxon>
        <taxon>Bacillati</taxon>
        <taxon>Actinomycetota</taxon>
        <taxon>Actinomycetes</taxon>
        <taxon>Kitasatosporales</taxon>
        <taxon>Streptomycetaceae</taxon>
        <taxon>Streptomyces</taxon>
    </lineage>
</organism>
<evidence type="ECO:0000313" key="2">
    <source>
        <dbReference type="EMBL" id="MPY49425.1"/>
    </source>
</evidence>
<feature type="region of interest" description="Disordered" evidence="1">
    <location>
        <begin position="77"/>
        <end position="99"/>
    </location>
</feature>
<gene>
    <name evidence="2" type="ORF">FPZ41_12920</name>
</gene>
<keyword evidence="3" id="KW-1185">Reference proteome</keyword>
<evidence type="ECO:0000256" key="1">
    <source>
        <dbReference type="SAM" id="MobiDB-lite"/>
    </source>
</evidence>
<reference evidence="2 3" key="1">
    <citation type="submission" date="2019-09" db="EMBL/GenBank/DDBJ databases">
        <authorList>
            <person name="Duangmal K."/>
            <person name="Teo W.F.A."/>
            <person name="Lipun K."/>
        </authorList>
    </citation>
    <scope>NUCLEOTIDE SEQUENCE [LARGE SCALE GENOMIC DNA]</scope>
    <source>
        <strain evidence="2 3">K1PN6</strain>
    </source>
</reference>
<accession>A0A5N8WT62</accession>